<reference evidence="3" key="1">
    <citation type="submission" date="2022-07" db="EMBL/GenBank/DDBJ databases">
        <title>Phylogenomic reconstructions and comparative analyses of Kickxellomycotina fungi.</title>
        <authorList>
            <person name="Reynolds N.K."/>
            <person name="Stajich J.E."/>
            <person name="Barry K."/>
            <person name="Grigoriev I.V."/>
            <person name="Crous P."/>
            <person name="Smith M.E."/>
        </authorList>
    </citation>
    <scope>NUCLEOTIDE SEQUENCE</scope>
    <source>
        <strain evidence="3">RSA 1196</strain>
    </source>
</reference>
<protein>
    <submittedName>
        <fullName evidence="3">Uncharacterized protein</fullName>
    </submittedName>
</protein>
<dbReference type="Proteomes" id="UP001150925">
    <property type="component" value="Unassembled WGS sequence"/>
</dbReference>
<sequence length="177" mass="19655">MAINAEEDVDILENREDRLDSHYHNMGTTAASFENEHQLDWTTAQENLKHALSQACSTRPSALNEQSDRREIQNRNPKTPAASTPSTSHPLIQTHTRLGIPGDVHKYPTEPSSSGRTLRPLTGDPTRAHDPRPGEPFATQLRLIPIIVGSILPLTLLLSIICITGPWIHDPTLQVRL</sequence>
<feature type="region of interest" description="Disordered" evidence="1">
    <location>
        <begin position="52"/>
        <end position="134"/>
    </location>
</feature>
<gene>
    <name evidence="3" type="ORF">IWQ62_005539</name>
</gene>
<feature type="compositionally biased region" description="Polar residues" evidence="1">
    <location>
        <begin position="74"/>
        <end position="96"/>
    </location>
</feature>
<comment type="caution">
    <text evidence="3">The sequence shown here is derived from an EMBL/GenBank/DDBJ whole genome shotgun (WGS) entry which is preliminary data.</text>
</comment>
<accession>A0A9W8AK83</accession>
<dbReference type="AlphaFoldDB" id="A0A9W8AK83"/>
<name>A0A9W8AK83_9FUNG</name>
<feature type="transmembrane region" description="Helical" evidence="2">
    <location>
        <begin position="143"/>
        <end position="168"/>
    </location>
</feature>
<keyword evidence="2" id="KW-1133">Transmembrane helix</keyword>
<organism evidence="3 4">
    <name type="scientific">Dispira parvispora</name>
    <dbReference type="NCBI Taxonomy" id="1520584"/>
    <lineage>
        <taxon>Eukaryota</taxon>
        <taxon>Fungi</taxon>
        <taxon>Fungi incertae sedis</taxon>
        <taxon>Zoopagomycota</taxon>
        <taxon>Kickxellomycotina</taxon>
        <taxon>Dimargaritomycetes</taxon>
        <taxon>Dimargaritales</taxon>
        <taxon>Dimargaritaceae</taxon>
        <taxon>Dispira</taxon>
    </lineage>
</organism>
<evidence type="ECO:0000313" key="4">
    <source>
        <dbReference type="Proteomes" id="UP001150925"/>
    </source>
</evidence>
<proteinExistence type="predicted"/>
<feature type="non-terminal residue" evidence="3">
    <location>
        <position position="177"/>
    </location>
</feature>
<keyword evidence="2" id="KW-0472">Membrane</keyword>
<dbReference type="EMBL" id="JANBPY010002344">
    <property type="protein sequence ID" value="KAJ1955403.1"/>
    <property type="molecule type" value="Genomic_DNA"/>
</dbReference>
<feature type="compositionally biased region" description="Polar residues" evidence="1">
    <location>
        <begin position="54"/>
        <end position="65"/>
    </location>
</feature>
<evidence type="ECO:0000313" key="3">
    <source>
        <dbReference type="EMBL" id="KAJ1955403.1"/>
    </source>
</evidence>
<keyword evidence="4" id="KW-1185">Reference proteome</keyword>
<keyword evidence="2" id="KW-0812">Transmembrane</keyword>
<evidence type="ECO:0000256" key="1">
    <source>
        <dbReference type="SAM" id="MobiDB-lite"/>
    </source>
</evidence>
<evidence type="ECO:0000256" key="2">
    <source>
        <dbReference type="SAM" id="Phobius"/>
    </source>
</evidence>